<dbReference type="Proteomes" id="UP000002572">
    <property type="component" value="Chromosome"/>
</dbReference>
<dbReference type="HOGENOM" id="CLU_047806_7_1_0"/>
<protein>
    <submittedName>
        <fullName evidence="4">DNA-directed DNA polymerase</fullName>
        <ecNumber evidence="4">2.7.7.7</ecNumber>
    </submittedName>
</protein>
<dbReference type="KEGG" id="din:Selin_0934"/>
<sequence length="169" mass="18814">MNTFVAIDVETTGLSPARGARVIEIAAVKMEQGQVIAEFCSLIQVGVPVSAATTGVHGITTAMLAGQPAPGEIWPQFIWFIEHHPIVAHNAPFDMRFVHSELQRLGLSMANPSHCTLRLGRRKYPRLPNHKLEYLAQHVLGKLPPEIQLHRALGDARLTAMVWEEMRRE</sequence>
<dbReference type="AlphaFoldDB" id="E6W311"/>
<dbReference type="GO" id="GO:0045004">
    <property type="term" value="P:DNA replication proofreading"/>
    <property type="evidence" value="ECO:0007669"/>
    <property type="project" value="TreeGrafter"/>
</dbReference>
<dbReference type="NCBIfam" id="TIGR00573">
    <property type="entry name" value="dnaq"/>
    <property type="match status" value="1"/>
</dbReference>
<keyword evidence="5" id="KW-1185">Reference proteome</keyword>
<evidence type="ECO:0000256" key="1">
    <source>
        <dbReference type="ARBA" id="ARBA00025483"/>
    </source>
</evidence>
<dbReference type="STRING" id="653733.Selin_0934"/>
<dbReference type="GO" id="GO:0003677">
    <property type="term" value="F:DNA binding"/>
    <property type="evidence" value="ECO:0007669"/>
    <property type="project" value="InterPro"/>
</dbReference>
<accession>E6W311</accession>
<dbReference type="EC" id="2.7.7.7" evidence="4"/>
<dbReference type="InParanoid" id="E6W311"/>
<dbReference type="SMART" id="SM00479">
    <property type="entry name" value="EXOIII"/>
    <property type="match status" value="1"/>
</dbReference>
<dbReference type="Pfam" id="PF00929">
    <property type="entry name" value="RNase_T"/>
    <property type="match status" value="1"/>
</dbReference>
<feature type="domain" description="Exonuclease" evidence="3">
    <location>
        <begin position="3"/>
        <end position="169"/>
    </location>
</feature>
<comment type="subunit">
    <text evidence="2">DNA polymerase III contains a core (composed of alpha, epsilon and theta chains) that associates with a tau subunit. This core dimerizes to form the POLIII' complex. PolIII' associates with the gamma complex (composed of gamma, delta, delta', psi and chi chains) and with the beta chain to form the complete DNA polymerase III complex.</text>
</comment>
<reference evidence="4 5" key="1">
    <citation type="submission" date="2010-12" db="EMBL/GenBank/DDBJ databases">
        <title>Complete sequence of Desulfurispirillum indicum S5.</title>
        <authorList>
            <consortium name="US DOE Joint Genome Institute"/>
            <person name="Lucas S."/>
            <person name="Copeland A."/>
            <person name="Lapidus A."/>
            <person name="Cheng J.-F."/>
            <person name="Goodwin L."/>
            <person name="Pitluck S."/>
            <person name="Chertkov O."/>
            <person name="Held B."/>
            <person name="Detter J.C."/>
            <person name="Han C."/>
            <person name="Tapia R."/>
            <person name="Land M."/>
            <person name="Hauser L."/>
            <person name="Kyrpides N."/>
            <person name="Ivanova N."/>
            <person name="Mikhailova N."/>
            <person name="Haggblom M."/>
            <person name="Rauschenbach I."/>
            <person name="Bini E."/>
            <person name="Woyke T."/>
        </authorList>
    </citation>
    <scope>NUCLEOTIDE SEQUENCE [LARGE SCALE GENOMIC DNA]</scope>
    <source>
        <strain evidence="5">ATCC BAA-1389 / DSM 22839 / S5</strain>
    </source>
</reference>
<dbReference type="CDD" id="cd06127">
    <property type="entry name" value="DEDDh"/>
    <property type="match status" value="1"/>
</dbReference>
<organism evidence="4 5">
    <name type="scientific">Desulfurispirillum indicum (strain ATCC BAA-1389 / DSM 22839 / S5)</name>
    <dbReference type="NCBI Taxonomy" id="653733"/>
    <lineage>
        <taxon>Bacteria</taxon>
        <taxon>Pseudomonadati</taxon>
        <taxon>Chrysiogenota</taxon>
        <taxon>Chrysiogenia</taxon>
        <taxon>Chrysiogenales</taxon>
        <taxon>Chrysiogenaceae</taxon>
        <taxon>Desulfurispirillum</taxon>
    </lineage>
</organism>
<evidence type="ECO:0000259" key="3">
    <source>
        <dbReference type="SMART" id="SM00479"/>
    </source>
</evidence>
<dbReference type="GO" id="GO:0003887">
    <property type="term" value="F:DNA-directed DNA polymerase activity"/>
    <property type="evidence" value="ECO:0007669"/>
    <property type="project" value="UniProtKB-KW"/>
</dbReference>
<dbReference type="EMBL" id="CP002432">
    <property type="protein sequence ID" value="ADU65672.1"/>
    <property type="molecule type" value="Genomic_DNA"/>
</dbReference>
<dbReference type="InterPro" id="IPR036397">
    <property type="entry name" value="RNaseH_sf"/>
</dbReference>
<dbReference type="PANTHER" id="PTHR30231">
    <property type="entry name" value="DNA POLYMERASE III SUBUNIT EPSILON"/>
    <property type="match status" value="1"/>
</dbReference>
<proteinExistence type="predicted"/>
<dbReference type="GO" id="GO:0008408">
    <property type="term" value="F:3'-5' exonuclease activity"/>
    <property type="evidence" value="ECO:0007669"/>
    <property type="project" value="TreeGrafter"/>
</dbReference>
<evidence type="ECO:0000313" key="4">
    <source>
        <dbReference type="EMBL" id="ADU65672.1"/>
    </source>
</evidence>
<dbReference type="InterPro" id="IPR013520">
    <property type="entry name" value="Ribonucl_H"/>
</dbReference>
<dbReference type="GO" id="GO:0005829">
    <property type="term" value="C:cytosol"/>
    <property type="evidence" value="ECO:0007669"/>
    <property type="project" value="TreeGrafter"/>
</dbReference>
<dbReference type="RefSeq" id="WP_013505556.1">
    <property type="nucleotide sequence ID" value="NC_014836.1"/>
</dbReference>
<name>E6W311_DESIS</name>
<evidence type="ECO:0000256" key="2">
    <source>
        <dbReference type="ARBA" id="ARBA00026073"/>
    </source>
</evidence>
<dbReference type="Gene3D" id="3.30.420.10">
    <property type="entry name" value="Ribonuclease H-like superfamily/Ribonuclease H"/>
    <property type="match status" value="1"/>
</dbReference>
<dbReference type="SUPFAM" id="SSF53098">
    <property type="entry name" value="Ribonuclease H-like"/>
    <property type="match status" value="1"/>
</dbReference>
<dbReference type="FunFam" id="3.30.420.10:FF:000045">
    <property type="entry name" value="3'-5' exonuclease DinG"/>
    <property type="match status" value="1"/>
</dbReference>
<keyword evidence="4" id="KW-0239">DNA-directed DNA polymerase</keyword>
<comment type="function">
    <text evidence="1">DNA polymerase III is a complex, multichain enzyme responsible for most of the replicative synthesis in bacteria. The epsilon subunit contain the editing function and is a proofreading 3'-5' exonuclease.</text>
</comment>
<dbReference type="InterPro" id="IPR006054">
    <property type="entry name" value="DnaQ"/>
</dbReference>
<keyword evidence="4" id="KW-0548">Nucleotidyltransferase</keyword>
<dbReference type="OrthoDB" id="9804290at2"/>
<keyword evidence="4" id="KW-0808">Transferase</keyword>
<gene>
    <name evidence="4" type="ordered locus">Selin_0934</name>
</gene>
<dbReference type="eggNOG" id="COG0847">
    <property type="taxonomic scope" value="Bacteria"/>
</dbReference>
<evidence type="ECO:0000313" key="5">
    <source>
        <dbReference type="Proteomes" id="UP000002572"/>
    </source>
</evidence>
<dbReference type="PANTHER" id="PTHR30231:SF37">
    <property type="entry name" value="EXODEOXYRIBONUCLEASE 10"/>
    <property type="match status" value="1"/>
</dbReference>
<dbReference type="InterPro" id="IPR012337">
    <property type="entry name" value="RNaseH-like_sf"/>
</dbReference>
<dbReference type="FunCoup" id="E6W311">
    <property type="interactions" value="18"/>
</dbReference>